<evidence type="ECO:0000313" key="5">
    <source>
        <dbReference type="EMBL" id="MBB4662010.1"/>
    </source>
</evidence>
<comment type="cofactor">
    <cofactor evidence="3">
        <name>Mn(2+)</name>
        <dbReference type="ChEBI" id="CHEBI:29035"/>
    </cofactor>
    <text evidence="3">Binds 2 manganese ions per subunit.</text>
</comment>
<dbReference type="RefSeq" id="WP_183340660.1">
    <property type="nucleotide sequence ID" value="NZ_JACHNU010000001.1"/>
</dbReference>
<comment type="caution">
    <text evidence="5">The sequence shown here is derived from an EMBL/GenBank/DDBJ whole genome shotgun (WGS) entry which is preliminary data.</text>
</comment>
<dbReference type="InterPro" id="IPR006035">
    <property type="entry name" value="Ureohydrolase"/>
</dbReference>
<dbReference type="Gene3D" id="3.40.800.10">
    <property type="entry name" value="Ureohydrolase domain"/>
    <property type="match status" value="1"/>
</dbReference>
<dbReference type="PROSITE" id="PS51409">
    <property type="entry name" value="ARGINASE_2"/>
    <property type="match status" value="1"/>
</dbReference>
<dbReference type="Proteomes" id="UP000585272">
    <property type="component" value="Unassembled WGS sequence"/>
</dbReference>
<dbReference type="SUPFAM" id="SSF52768">
    <property type="entry name" value="Arginase/deacetylase"/>
    <property type="match status" value="1"/>
</dbReference>
<dbReference type="PANTHER" id="PTHR11358">
    <property type="entry name" value="ARGINASE/AGMATINASE"/>
    <property type="match status" value="1"/>
</dbReference>
<dbReference type="Pfam" id="PF00491">
    <property type="entry name" value="Arginase"/>
    <property type="match status" value="1"/>
</dbReference>
<feature type="binding site" evidence="3">
    <location>
        <position position="256"/>
    </location>
    <ligand>
        <name>Mn(2+)</name>
        <dbReference type="ChEBI" id="CHEBI:29035"/>
        <label>1</label>
    </ligand>
</feature>
<dbReference type="PANTHER" id="PTHR11358:SF26">
    <property type="entry name" value="GUANIDINO ACID HYDROLASE, MITOCHONDRIAL"/>
    <property type="match status" value="1"/>
</dbReference>
<dbReference type="CDD" id="cd09990">
    <property type="entry name" value="Agmatinase-like"/>
    <property type="match status" value="1"/>
</dbReference>
<reference evidence="5 6" key="1">
    <citation type="submission" date="2020-08" db="EMBL/GenBank/DDBJ databases">
        <title>Genomic Encyclopedia of Archaeal and Bacterial Type Strains, Phase II (KMG-II): from individual species to whole genera.</title>
        <authorList>
            <person name="Goeker M."/>
        </authorList>
    </citation>
    <scope>NUCLEOTIDE SEQUENCE [LARGE SCALE GENOMIC DNA]</scope>
    <source>
        <strain evidence="5 6">DSM 23288</strain>
    </source>
</reference>
<sequence length="346" mass="37986">MPQRDTVHWYAGPTTFYRAPSIGAEELPEGSTAVLGVPLDSWTLGRNGQRYAPRAIRDASLYLAGYYGLQTEPVGYVNVNTGDVWTVPDRPRLFDVGDVRLHQGDVHAQTEAIAAHVATIVSRGSFPVVLGGDHYVPYPSFLGFVRGLQERKPGAKVGFVNLDGHFDLWDEFRDMGRYNHGTFARRIADHEAVGKMVWWGLNGANIAEPDQIELCRDRGFAAYTTDSIRRRGPRETLREALEIASEGADAVYVTFDIDCTDGAFAPGTHSIVDDGLTAGEVLSALEALPECDLLGAFDVCEMLPQYDVGGGRTARYAAHAILSVVGDRILDRRPVFGRKDLDAVFR</sequence>
<dbReference type="GO" id="GO:0046872">
    <property type="term" value="F:metal ion binding"/>
    <property type="evidence" value="ECO:0007669"/>
    <property type="project" value="UniProtKB-KW"/>
</dbReference>
<feature type="binding site" evidence="3">
    <location>
        <position position="167"/>
    </location>
    <ligand>
        <name>Mn(2+)</name>
        <dbReference type="ChEBI" id="CHEBI:29035"/>
        <label>1</label>
    </ligand>
</feature>
<keyword evidence="6" id="KW-1185">Reference proteome</keyword>
<dbReference type="PRINTS" id="PR00116">
    <property type="entry name" value="ARGINASE"/>
</dbReference>
<feature type="binding site" evidence="3">
    <location>
        <position position="165"/>
    </location>
    <ligand>
        <name>Mn(2+)</name>
        <dbReference type="ChEBI" id="CHEBI:29035"/>
        <label>1</label>
    </ligand>
</feature>
<feature type="binding site" evidence="3">
    <location>
        <position position="163"/>
    </location>
    <ligand>
        <name>Mn(2+)</name>
        <dbReference type="ChEBI" id="CHEBI:29035"/>
        <label>1</label>
    </ligand>
</feature>
<evidence type="ECO:0000256" key="3">
    <source>
        <dbReference type="PIRSR" id="PIRSR036979-1"/>
    </source>
</evidence>
<keyword evidence="1 3" id="KW-0479">Metal-binding</keyword>
<evidence type="ECO:0000256" key="2">
    <source>
        <dbReference type="ARBA" id="ARBA00022801"/>
    </source>
</evidence>
<name>A0A840IDJ3_9ACTN</name>
<feature type="binding site" evidence="3">
    <location>
        <position position="134"/>
    </location>
    <ligand>
        <name>Mn(2+)</name>
        <dbReference type="ChEBI" id="CHEBI:29035"/>
        <label>1</label>
    </ligand>
</feature>
<organism evidence="5 6">
    <name type="scientific">Conexibacter arvalis</name>
    <dbReference type="NCBI Taxonomy" id="912552"/>
    <lineage>
        <taxon>Bacteria</taxon>
        <taxon>Bacillati</taxon>
        <taxon>Actinomycetota</taxon>
        <taxon>Thermoleophilia</taxon>
        <taxon>Solirubrobacterales</taxon>
        <taxon>Conexibacteraceae</taxon>
        <taxon>Conexibacter</taxon>
    </lineage>
</organism>
<dbReference type="AlphaFoldDB" id="A0A840IDJ3"/>
<dbReference type="InterPro" id="IPR023696">
    <property type="entry name" value="Ureohydrolase_dom_sf"/>
</dbReference>
<evidence type="ECO:0000313" key="6">
    <source>
        <dbReference type="Proteomes" id="UP000585272"/>
    </source>
</evidence>
<dbReference type="EMBL" id="JACHNU010000001">
    <property type="protein sequence ID" value="MBB4662010.1"/>
    <property type="molecule type" value="Genomic_DNA"/>
</dbReference>
<keyword evidence="2" id="KW-0378">Hydrolase</keyword>
<dbReference type="GO" id="GO:0008783">
    <property type="term" value="F:agmatinase activity"/>
    <property type="evidence" value="ECO:0007669"/>
    <property type="project" value="TreeGrafter"/>
</dbReference>
<feature type="binding site" evidence="3">
    <location>
        <position position="258"/>
    </location>
    <ligand>
        <name>Mn(2+)</name>
        <dbReference type="ChEBI" id="CHEBI:29035"/>
        <label>1</label>
    </ligand>
</feature>
<gene>
    <name evidence="5" type="ORF">BDZ31_001583</name>
</gene>
<evidence type="ECO:0000256" key="1">
    <source>
        <dbReference type="ARBA" id="ARBA00022723"/>
    </source>
</evidence>
<accession>A0A840IDJ3</accession>
<protein>
    <submittedName>
        <fullName evidence="5">Arginase family enzyme</fullName>
    </submittedName>
</protein>
<evidence type="ECO:0000256" key="4">
    <source>
        <dbReference type="PROSITE-ProRule" id="PRU00742"/>
    </source>
</evidence>
<proteinExistence type="inferred from homology"/>
<dbReference type="GO" id="GO:0033389">
    <property type="term" value="P:putrescine biosynthetic process from arginine, via agmatine"/>
    <property type="evidence" value="ECO:0007669"/>
    <property type="project" value="TreeGrafter"/>
</dbReference>
<dbReference type="PIRSF" id="PIRSF036979">
    <property type="entry name" value="Arginase"/>
    <property type="match status" value="1"/>
</dbReference>
<keyword evidence="3" id="KW-0464">Manganese</keyword>
<comment type="similarity">
    <text evidence="4">Belongs to the arginase family.</text>
</comment>